<keyword evidence="5" id="KW-1185">Reference proteome</keyword>
<dbReference type="InterPro" id="IPR011990">
    <property type="entry name" value="TPR-like_helical_dom_sf"/>
</dbReference>
<evidence type="ECO:0000313" key="4">
    <source>
        <dbReference type="EMBL" id="KAJ5116730.1"/>
    </source>
</evidence>
<evidence type="ECO:0000259" key="3">
    <source>
        <dbReference type="Pfam" id="PF17874"/>
    </source>
</evidence>
<dbReference type="Proteomes" id="UP001149165">
    <property type="component" value="Unassembled WGS sequence"/>
</dbReference>
<feature type="repeat" description="TPR" evidence="1">
    <location>
        <begin position="1077"/>
        <end position="1110"/>
    </location>
</feature>
<dbReference type="SMART" id="SM00028">
    <property type="entry name" value="TPR"/>
    <property type="match status" value="8"/>
</dbReference>
<dbReference type="EMBL" id="JAPQKH010000001">
    <property type="protein sequence ID" value="KAJ5116730.1"/>
    <property type="molecule type" value="Genomic_DNA"/>
</dbReference>
<dbReference type="InterPro" id="IPR035994">
    <property type="entry name" value="Nucleoside_phosphorylase_sf"/>
</dbReference>
<dbReference type="GO" id="GO:0003824">
    <property type="term" value="F:catalytic activity"/>
    <property type="evidence" value="ECO:0007669"/>
    <property type="project" value="InterPro"/>
</dbReference>
<feature type="domain" description="Nucleoside phosphorylase" evidence="2">
    <location>
        <begin position="216"/>
        <end position="302"/>
    </location>
</feature>
<dbReference type="InterPro" id="IPR000845">
    <property type="entry name" value="Nucleoside_phosphorylase_d"/>
</dbReference>
<dbReference type="InterPro" id="IPR041617">
    <property type="entry name" value="TPR_MalT"/>
</dbReference>
<dbReference type="PROSITE" id="PS50005">
    <property type="entry name" value="TPR"/>
    <property type="match status" value="1"/>
</dbReference>
<organism evidence="4 5">
    <name type="scientific">Penicillium angulare</name>
    <dbReference type="NCBI Taxonomy" id="116970"/>
    <lineage>
        <taxon>Eukaryota</taxon>
        <taxon>Fungi</taxon>
        <taxon>Dikarya</taxon>
        <taxon>Ascomycota</taxon>
        <taxon>Pezizomycotina</taxon>
        <taxon>Eurotiomycetes</taxon>
        <taxon>Eurotiomycetidae</taxon>
        <taxon>Eurotiales</taxon>
        <taxon>Aspergillaceae</taxon>
        <taxon>Penicillium</taxon>
    </lineage>
</organism>
<dbReference type="InterPro" id="IPR027417">
    <property type="entry name" value="P-loop_NTPase"/>
</dbReference>
<dbReference type="SUPFAM" id="SSF48452">
    <property type="entry name" value="TPR-like"/>
    <property type="match status" value="2"/>
</dbReference>
<dbReference type="Pfam" id="PF13424">
    <property type="entry name" value="TPR_12"/>
    <property type="match status" value="2"/>
</dbReference>
<dbReference type="Gene3D" id="3.40.50.1580">
    <property type="entry name" value="Nucleoside phosphorylase domain"/>
    <property type="match status" value="1"/>
</dbReference>
<dbReference type="Gene3D" id="3.40.50.300">
    <property type="entry name" value="P-loop containing nucleotide triphosphate hydrolases"/>
    <property type="match status" value="1"/>
</dbReference>
<dbReference type="SUPFAM" id="SSF53167">
    <property type="entry name" value="Purine and uridine phosphorylases"/>
    <property type="match status" value="1"/>
</dbReference>
<reference evidence="4" key="2">
    <citation type="journal article" date="2023" name="IMA Fungus">
        <title>Comparative genomic study of the Penicillium genus elucidates a diverse pangenome and 15 lateral gene transfer events.</title>
        <authorList>
            <person name="Petersen C."/>
            <person name="Sorensen T."/>
            <person name="Nielsen M.R."/>
            <person name="Sondergaard T.E."/>
            <person name="Sorensen J.L."/>
            <person name="Fitzpatrick D.A."/>
            <person name="Frisvad J.C."/>
            <person name="Nielsen K.L."/>
        </authorList>
    </citation>
    <scope>NUCLEOTIDE SEQUENCE</scope>
    <source>
        <strain evidence="4">IBT 30069</strain>
    </source>
</reference>
<dbReference type="InterPro" id="IPR019734">
    <property type="entry name" value="TPR_rpt"/>
</dbReference>
<evidence type="ECO:0008006" key="6">
    <source>
        <dbReference type="Google" id="ProtNLM"/>
    </source>
</evidence>
<dbReference type="PANTHER" id="PTHR46082:SF6">
    <property type="entry name" value="AAA+ ATPASE DOMAIN-CONTAINING PROTEIN-RELATED"/>
    <property type="match status" value="1"/>
</dbReference>
<accession>A0A9W9GDN3</accession>
<comment type="caution">
    <text evidence="4">The sequence shown here is derived from an EMBL/GenBank/DDBJ whole genome shotgun (WGS) entry which is preliminary data.</text>
</comment>
<evidence type="ECO:0000256" key="1">
    <source>
        <dbReference type="PROSITE-ProRule" id="PRU00339"/>
    </source>
</evidence>
<name>A0A9W9GDN3_9EURO</name>
<evidence type="ECO:0000313" key="5">
    <source>
        <dbReference type="Proteomes" id="UP001149165"/>
    </source>
</evidence>
<dbReference type="GO" id="GO:0009116">
    <property type="term" value="P:nucleoside metabolic process"/>
    <property type="evidence" value="ECO:0007669"/>
    <property type="project" value="InterPro"/>
</dbReference>
<feature type="domain" description="MalT-like TPR region" evidence="3">
    <location>
        <begin position="819"/>
        <end position="968"/>
    </location>
</feature>
<keyword evidence="1" id="KW-0802">TPR repeat</keyword>
<dbReference type="AlphaFoldDB" id="A0A9W9GDN3"/>
<protein>
    <recommendedName>
        <fullName evidence="6">Nucleoside phosphorylase domain-containing protein</fullName>
    </recommendedName>
</protein>
<gene>
    <name evidence="4" type="ORF">N7456_001078</name>
</gene>
<dbReference type="Gene3D" id="1.25.40.10">
    <property type="entry name" value="Tetratricopeptide repeat domain"/>
    <property type="match status" value="2"/>
</dbReference>
<dbReference type="Pfam" id="PF01048">
    <property type="entry name" value="PNP_UDP_1"/>
    <property type="match status" value="1"/>
</dbReference>
<evidence type="ECO:0000259" key="2">
    <source>
        <dbReference type="Pfam" id="PF01048"/>
    </source>
</evidence>
<dbReference type="InterPro" id="IPR053137">
    <property type="entry name" value="NLR-like"/>
</dbReference>
<dbReference type="SUPFAM" id="SSF52540">
    <property type="entry name" value="P-loop containing nucleoside triphosphate hydrolases"/>
    <property type="match status" value="1"/>
</dbReference>
<dbReference type="Pfam" id="PF17874">
    <property type="entry name" value="TPR_MalT"/>
    <property type="match status" value="1"/>
</dbReference>
<dbReference type="PANTHER" id="PTHR46082">
    <property type="entry name" value="ATP/GTP-BINDING PROTEIN-RELATED"/>
    <property type="match status" value="1"/>
</dbReference>
<reference evidence="4" key="1">
    <citation type="submission" date="2022-11" db="EMBL/GenBank/DDBJ databases">
        <authorList>
            <person name="Petersen C."/>
        </authorList>
    </citation>
    <scope>NUCLEOTIDE SEQUENCE</scope>
    <source>
        <strain evidence="4">IBT 30069</strain>
    </source>
</reference>
<dbReference type="OrthoDB" id="5986190at2759"/>
<proteinExistence type="predicted"/>
<sequence length="1204" mass="136753">MPLKKLSRDAYRVGWICPLEVEQVAAMEMLDEDHELLPQPSADTNIYNLGSINGHNVVIAGLPRTGSCSAATVVSQMKMTFPNLKYVLLVGIGGGVPVSTDQGMIRLGHVVVSQSTGIHSGAIQYDRGKAKSGHFERTGSLAPPPTALLNAAREVAVHRQRMEHDPIERNIQRIKTSRRTLKHFEFPGTAKDHLYRSNYEHQQKGVSCEDGACDSEQRIKRSADGDASFVVVHRGTIASGELVIRDANKRDNLAQEYEVLCFEMEAAGALADFPCLVIRGISDYCDSHKSDIWHGYAAAAAAAYARQLFFHMAIEETQGILNKPPSTFELPLKVSEINEVLKFVSREDELGKLQEVLVGSSSRRTAVIHGLGGMGKTQLAIAFMKRHHSNYSARIWMNAKDETTLKQSFALTAEWILRYHPSTKYIAGAVQSQNLDATVKAVKRWLDEPMNSCWLLVYDNYDNPLLGRQERKDPDPDPGACIEAGTYDDERLASPTGAFDLRLFLPDADHGSIIVTTRSSMVRFGKPIPLCKLKDINESLEILVSASGRTDLEDDPAAHELATKLDGLPLALATAGGYLNQVSVTCTEYLELYRDSWRQLQEETPQLPTYDQTLYSTWNISYKHIQDQDPNAAMLLRQWAYFSNQDIWYELLLKVNDESGLPKWLENLTRDKLKFDTALRLLCSHGLVEADLSNSQLSGSQGYSVHGCVHSWMIYILNAEVDKQMVLTAVRCAAACLWNLGDNIQAWSLYRRVIAHADRSVEVMRYIDLVEIEEPWIWNDLSSLYAFNGRFREGEMMLENAVKYGELTHQQEREDTQDAMHGLATTYASQGRDHSAETMFNRVIKSREKTHGQDSPLTLESVVCLANLYTDQGRLQEAEALSTRVLKVCEDVLQNEHDIILYATESLARVYKYQRRFHEAETMFNRGLETREKRYGRDDLSTLSCVDDLADLYKRQGRYKEAEIMFKRVLGALEMSVGREHPFSLYTVMDLGNLYSAQHRFQEAETMYDIALKEHEEIYGDDFHDFERFTLFLYIGLLRKRQNRFEEAERMYQRALEGFENIDEREEQEEQEGTMTLRAVFDLGVLYLDQSRFEEAETMFTRALVGYEKSLGPISDSNYPRGLSALMKLGICLEDQGKDDDALLCYRRALDGTGTVWGRDSKRYTALSDSIKRLEDELFDVPESKRGKFRKKMRSKISHFFKSQ</sequence>